<feature type="coiled-coil region" evidence="1">
    <location>
        <begin position="12"/>
        <end position="46"/>
    </location>
</feature>
<evidence type="ECO:0000313" key="4">
    <source>
        <dbReference type="Proteomes" id="UP000752696"/>
    </source>
</evidence>
<feature type="non-terminal residue" evidence="3">
    <location>
        <position position="425"/>
    </location>
</feature>
<protein>
    <submittedName>
        <fullName evidence="3">Uncharacterized protein</fullName>
    </submittedName>
</protein>
<dbReference type="AlphaFoldDB" id="A0A6V7H1M5"/>
<evidence type="ECO:0000256" key="1">
    <source>
        <dbReference type="SAM" id="Coils"/>
    </source>
</evidence>
<keyword evidence="4" id="KW-1185">Reference proteome</keyword>
<feature type="region of interest" description="Disordered" evidence="2">
    <location>
        <begin position="320"/>
        <end position="345"/>
    </location>
</feature>
<name>A0A6V7H1M5_9HYME</name>
<keyword evidence="1" id="KW-0175">Coiled coil</keyword>
<gene>
    <name evidence="3" type="ORF">MHI_LOCUS345318</name>
</gene>
<evidence type="ECO:0000313" key="3">
    <source>
        <dbReference type="EMBL" id="CAD1472933.1"/>
    </source>
</evidence>
<comment type="caution">
    <text evidence="3">The sequence shown here is derived from an EMBL/GenBank/DDBJ whole genome shotgun (WGS) entry which is preliminary data.</text>
</comment>
<proteinExistence type="predicted"/>
<organism evidence="3 4">
    <name type="scientific">Heterotrigona itama</name>
    <dbReference type="NCBI Taxonomy" id="395501"/>
    <lineage>
        <taxon>Eukaryota</taxon>
        <taxon>Metazoa</taxon>
        <taxon>Ecdysozoa</taxon>
        <taxon>Arthropoda</taxon>
        <taxon>Hexapoda</taxon>
        <taxon>Insecta</taxon>
        <taxon>Pterygota</taxon>
        <taxon>Neoptera</taxon>
        <taxon>Endopterygota</taxon>
        <taxon>Hymenoptera</taxon>
        <taxon>Apocrita</taxon>
        <taxon>Aculeata</taxon>
        <taxon>Apoidea</taxon>
        <taxon>Anthophila</taxon>
        <taxon>Apidae</taxon>
        <taxon>Heterotrigona</taxon>
    </lineage>
</organism>
<sequence>SMATCYRDQRKLGQVIDQMKILANNMDELRAEIDVFRNSYLKSEENHSCAGVFKRNSSSETNVLSKLKRYMRKVTSIYSLRKGQKYGKDQETYYSCTNMDPRLPSFLSYIFRTRKKGNLLEIPTRIKYLKSRGIQTNGRLESRQRIANSPAIIPIENVDDINDDGFLFAEHENERYNEIIFPKKYATLVPHCSEISCELDFQIGNPMTSPFESNVNVFSDSYCFENYPDNTRIILSDSNDKQSATRHTQTKTVKLRRKSKHLNFHHEQSNNLCFSKIKNAVITKKIVRNSNEHTFTVCGGVDDVKDHPRLKRSRCKQCSCGKRRNNSTQWNDQKDEENLSTEPATKSDLSSSLLSLDIDISNSSNNVEDFPERRKPRTYVIRRATQKCNQNNCSGNFEKSVICLGQTSDLILSSCSFSNRNIHFN</sequence>
<dbReference type="OrthoDB" id="7593608at2759"/>
<dbReference type="Proteomes" id="UP000752696">
    <property type="component" value="Unassembled WGS sequence"/>
</dbReference>
<dbReference type="EMBL" id="CAJDYZ010005919">
    <property type="protein sequence ID" value="CAD1472933.1"/>
    <property type="molecule type" value="Genomic_DNA"/>
</dbReference>
<reference evidence="3" key="1">
    <citation type="submission" date="2020-07" db="EMBL/GenBank/DDBJ databases">
        <authorList>
            <person name="Nazaruddin N."/>
        </authorList>
    </citation>
    <scope>NUCLEOTIDE SEQUENCE</scope>
</reference>
<evidence type="ECO:0000256" key="2">
    <source>
        <dbReference type="SAM" id="MobiDB-lite"/>
    </source>
</evidence>
<accession>A0A6V7H1M5</accession>